<organism evidence="3 4">
    <name type="scientific">Nezara viridula</name>
    <name type="common">Southern green stink bug</name>
    <name type="synonym">Cimex viridulus</name>
    <dbReference type="NCBI Taxonomy" id="85310"/>
    <lineage>
        <taxon>Eukaryota</taxon>
        <taxon>Metazoa</taxon>
        <taxon>Ecdysozoa</taxon>
        <taxon>Arthropoda</taxon>
        <taxon>Hexapoda</taxon>
        <taxon>Insecta</taxon>
        <taxon>Pterygota</taxon>
        <taxon>Neoptera</taxon>
        <taxon>Paraneoptera</taxon>
        <taxon>Hemiptera</taxon>
        <taxon>Heteroptera</taxon>
        <taxon>Panheteroptera</taxon>
        <taxon>Pentatomomorpha</taxon>
        <taxon>Pentatomoidea</taxon>
        <taxon>Pentatomidae</taxon>
        <taxon>Pentatominae</taxon>
        <taxon>Nezara</taxon>
    </lineage>
</organism>
<proteinExistence type="predicted"/>
<dbReference type="Proteomes" id="UP001152798">
    <property type="component" value="Chromosome 1"/>
</dbReference>
<sequence length="121" mass="13730">MTQDRKNTVLIHRFLISLSSSTFLLTLSDPQPPLTPSPESILGYLVGRERFQQRTSERRLPEWITSPRSSPPDLCCSHRDNINRTPARRTRVKGRLSALGQRVPGQGVGCEIGLWYDAKEE</sequence>
<dbReference type="AlphaFoldDB" id="A0A9P0E276"/>
<evidence type="ECO:0000256" key="1">
    <source>
        <dbReference type="SAM" id="MobiDB-lite"/>
    </source>
</evidence>
<name>A0A9P0E276_NEZVI</name>
<feature type="chain" id="PRO_5040275125" description="Neuropeptide" evidence="2">
    <location>
        <begin position="31"/>
        <end position="121"/>
    </location>
</feature>
<feature type="region of interest" description="Disordered" evidence="1">
    <location>
        <begin position="63"/>
        <end position="82"/>
    </location>
</feature>
<evidence type="ECO:0000313" key="4">
    <source>
        <dbReference type="Proteomes" id="UP001152798"/>
    </source>
</evidence>
<keyword evidence="4" id="KW-1185">Reference proteome</keyword>
<dbReference type="EMBL" id="OV725077">
    <property type="protein sequence ID" value="CAH1392499.1"/>
    <property type="molecule type" value="Genomic_DNA"/>
</dbReference>
<reference evidence="3" key="1">
    <citation type="submission" date="2022-01" db="EMBL/GenBank/DDBJ databases">
        <authorList>
            <person name="King R."/>
        </authorList>
    </citation>
    <scope>NUCLEOTIDE SEQUENCE</scope>
</reference>
<gene>
    <name evidence="3" type="ORF">NEZAVI_LOCUS3307</name>
</gene>
<evidence type="ECO:0008006" key="5">
    <source>
        <dbReference type="Google" id="ProtNLM"/>
    </source>
</evidence>
<feature type="signal peptide" evidence="2">
    <location>
        <begin position="1"/>
        <end position="30"/>
    </location>
</feature>
<keyword evidence="2" id="KW-0732">Signal</keyword>
<evidence type="ECO:0000256" key="2">
    <source>
        <dbReference type="SAM" id="SignalP"/>
    </source>
</evidence>
<accession>A0A9P0E276</accession>
<evidence type="ECO:0000313" key="3">
    <source>
        <dbReference type="EMBL" id="CAH1392499.1"/>
    </source>
</evidence>
<protein>
    <recommendedName>
        <fullName evidence="5">Neuropeptide</fullName>
    </recommendedName>
</protein>